<gene>
    <name evidence="2" type="ORF">X805_26390</name>
</gene>
<dbReference type="AlphaFoldDB" id="A0A059KK18"/>
<evidence type="ECO:0000256" key="1">
    <source>
        <dbReference type="SAM" id="Phobius"/>
    </source>
</evidence>
<accession>A0A059KK18</accession>
<reference evidence="2 3" key="1">
    <citation type="journal article" date="2014" name="FEMS Microbiol. Ecol.">
        <title>Sphaerotilus natans encrusted with nanoball-shaped Fe(III) oxide minerals formed by nitrate-reducing mixotrophic Fe(II) oxidation.</title>
        <authorList>
            <person name="Park S."/>
            <person name="Kim D.H."/>
            <person name="Lee J.H."/>
            <person name="Hur H.G."/>
        </authorList>
    </citation>
    <scope>NUCLEOTIDE SEQUENCE [LARGE SCALE GENOMIC DNA]</scope>
    <source>
        <strain evidence="2 3">DSM 6575</strain>
    </source>
</reference>
<proteinExistence type="predicted"/>
<protein>
    <recommendedName>
        <fullName evidence="4">DUF3149 domain-containing protein</fullName>
    </recommendedName>
</protein>
<name>A0A059KK18_9BURK</name>
<evidence type="ECO:0000313" key="2">
    <source>
        <dbReference type="EMBL" id="KDB51817.1"/>
    </source>
</evidence>
<dbReference type="eggNOG" id="ENOG5033A93">
    <property type="taxonomic scope" value="Bacteria"/>
</dbReference>
<evidence type="ECO:0008006" key="4">
    <source>
        <dbReference type="Google" id="ProtNLM"/>
    </source>
</evidence>
<dbReference type="Proteomes" id="UP000026714">
    <property type="component" value="Unassembled WGS sequence"/>
</dbReference>
<keyword evidence="1" id="KW-0812">Transmembrane</keyword>
<evidence type="ECO:0000313" key="3">
    <source>
        <dbReference type="Proteomes" id="UP000026714"/>
    </source>
</evidence>
<dbReference type="InterPro" id="IPR021494">
    <property type="entry name" value="DUF3149"/>
</dbReference>
<feature type="transmembrane region" description="Helical" evidence="1">
    <location>
        <begin position="12"/>
        <end position="33"/>
    </location>
</feature>
<keyword evidence="3" id="KW-1185">Reference proteome</keyword>
<organism evidence="2 3">
    <name type="scientific">Sphaerotilus natans subsp. natans DSM 6575</name>
    <dbReference type="NCBI Taxonomy" id="1286631"/>
    <lineage>
        <taxon>Bacteria</taxon>
        <taxon>Pseudomonadati</taxon>
        <taxon>Pseudomonadota</taxon>
        <taxon>Betaproteobacteria</taxon>
        <taxon>Burkholderiales</taxon>
        <taxon>Sphaerotilaceae</taxon>
        <taxon>Sphaerotilus</taxon>
    </lineage>
</organism>
<dbReference type="RefSeq" id="WP_076458644.1">
    <property type="nucleotide sequence ID" value="NZ_AZRA01000067.1"/>
</dbReference>
<sequence length="58" mass="6371">MHALIDFFSTDYGLLSALVLATTVGMLVFYISYFMKHIRQDTEAAERAARAAATGRAS</sequence>
<keyword evidence="1" id="KW-1133">Transmembrane helix</keyword>
<dbReference type="EMBL" id="AZRA01000067">
    <property type="protein sequence ID" value="KDB51817.1"/>
    <property type="molecule type" value="Genomic_DNA"/>
</dbReference>
<keyword evidence="1" id="KW-0472">Membrane</keyword>
<comment type="caution">
    <text evidence="2">The sequence shown here is derived from an EMBL/GenBank/DDBJ whole genome shotgun (WGS) entry which is preliminary data.</text>
</comment>
<dbReference type="Pfam" id="PF11346">
    <property type="entry name" value="DUF3149"/>
    <property type="match status" value="1"/>
</dbReference>